<gene>
    <name evidence="2" type="ORF">XNOV1_A012319</name>
</gene>
<feature type="region of interest" description="Disordered" evidence="1">
    <location>
        <begin position="1"/>
        <end position="37"/>
    </location>
</feature>
<sequence length="79" mass="8460">MLSGRTAHLSLRKKHSEQTETEEEQLERGGAKTDEEEEELQIFVLELGGVNLPPAADPAGEGGEVSGGQLRDAASSEQK</sequence>
<proteinExistence type="predicted"/>
<accession>A0AAV1FEY2</accession>
<name>A0AAV1FEY2_XYRNO</name>
<dbReference type="EMBL" id="OY660870">
    <property type="protein sequence ID" value="CAJ1059575.1"/>
    <property type="molecule type" value="Genomic_DNA"/>
</dbReference>
<dbReference type="AlphaFoldDB" id="A0AAV1FEY2"/>
<keyword evidence="3" id="KW-1185">Reference proteome</keyword>
<evidence type="ECO:0000313" key="2">
    <source>
        <dbReference type="EMBL" id="CAJ1059575.1"/>
    </source>
</evidence>
<evidence type="ECO:0000313" key="3">
    <source>
        <dbReference type="Proteomes" id="UP001178508"/>
    </source>
</evidence>
<feature type="region of interest" description="Disordered" evidence="1">
    <location>
        <begin position="51"/>
        <end position="79"/>
    </location>
</feature>
<protein>
    <submittedName>
        <fullName evidence="2">Uncharacterized protein</fullName>
    </submittedName>
</protein>
<organism evidence="2 3">
    <name type="scientific">Xyrichtys novacula</name>
    <name type="common">Pearly razorfish</name>
    <name type="synonym">Hemipteronotus novacula</name>
    <dbReference type="NCBI Taxonomy" id="13765"/>
    <lineage>
        <taxon>Eukaryota</taxon>
        <taxon>Metazoa</taxon>
        <taxon>Chordata</taxon>
        <taxon>Craniata</taxon>
        <taxon>Vertebrata</taxon>
        <taxon>Euteleostomi</taxon>
        <taxon>Actinopterygii</taxon>
        <taxon>Neopterygii</taxon>
        <taxon>Teleostei</taxon>
        <taxon>Neoteleostei</taxon>
        <taxon>Acanthomorphata</taxon>
        <taxon>Eupercaria</taxon>
        <taxon>Labriformes</taxon>
        <taxon>Labridae</taxon>
        <taxon>Xyrichtys</taxon>
    </lineage>
</organism>
<reference evidence="2" key="1">
    <citation type="submission" date="2023-08" db="EMBL/GenBank/DDBJ databases">
        <authorList>
            <person name="Alioto T."/>
            <person name="Alioto T."/>
            <person name="Gomez Garrido J."/>
        </authorList>
    </citation>
    <scope>NUCLEOTIDE SEQUENCE</scope>
</reference>
<evidence type="ECO:0000256" key="1">
    <source>
        <dbReference type="SAM" id="MobiDB-lite"/>
    </source>
</evidence>
<dbReference type="Proteomes" id="UP001178508">
    <property type="component" value="Chromosome 7"/>
</dbReference>